<dbReference type="SUPFAM" id="SSF141571">
    <property type="entry name" value="Pentapeptide repeat-like"/>
    <property type="match status" value="1"/>
</dbReference>
<dbReference type="InterPro" id="IPR001646">
    <property type="entry name" value="5peptide_repeat"/>
</dbReference>
<dbReference type="EMBL" id="WNLP01000004">
    <property type="protein sequence ID" value="MUH59662.1"/>
    <property type="molecule type" value="Genomic_DNA"/>
</dbReference>
<sequence>MSMQSTAPKSRTRTTRTAAPKITPRTRTPKLAETRLFALESEGNYDSRRFFDQHADGETLDATLGTFLDCSFEDMSAGALVLDQAHVSETSLSGCGLARLHMVGALLADCSLTGCRLGSVDAMESVLRSVEFKDCRIGYLNLRDAKWRDVRFENCAIDEFDGVGAQLTRLSFAGCQINSINLQHATVSNVDLRDARLARIEGVEYLRGTTMSLDQIADLAAAFAESLGIRTL</sequence>
<protein>
    <submittedName>
        <fullName evidence="2">Pentapeptide repeats (9 copies)</fullName>
    </submittedName>
</protein>
<comment type="caution">
    <text evidence="2">The sequence shown here is derived from an EMBL/GenBank/DDBJ whole genome shotgun (WGS) entry which is preliminary data.</text>
</comment>
<organism evidence="2 3">
    <name type="scientific">Bifidobacterium canis</name>
    <dbReference type="NCBI Taxonomy" id="2610880"/>
    <lineage>
        <taxon>Bacteria</taxon>
        <taxon>Bacillati</taxon>
        <taxon>Actinomycetota</taxon>
        <taxon>Actinomycetes</taxon>
        <taxon>Bifidobacteriales</taxon>
        <taxon>Bifidobacteriaceae</taxon>
        <taxon>Bifidobacterium</taxon>
    </lineage>
</organism>
<name>A0A7K1J4Z5_9BIFI</name>
<dbReference type="AlphaFoldDB" id="A0A7K1J4Z5"/>
<evidence type="ECO:0000313" key="3">
    <source>
        <dbReference type="Proteomes" id="UP000487882"/>
    </source>
</evidence>
<evidence type="ECO:0000256" key="1">
    <source>
        <dbReference type="SAM" id="MobiDB-lite"/>
    </source>
</evidence>
<evidence type="ECO:0000313" key="2">
    <source>
        <dbReference type="EMBL" id="MUH59662.1"/>
    </source>
</evidence>
<dbReference type="Proteomes" id="UP000487882">
    <property type="component" value="Unassembled WGS sequence"/>
</dbReference>
<dbReference type="Pfam" id="PF13599">
    <property type="entry name" value="Pentapeptide_4"/>
    <property type="match status" value="1"/>
</dbReference>
<dbReference type="Gene3D" id="2.160.20.80">
    <property type="entry name" value="E3 ubiquitin-protein ligase SopA"/>
    <property type="match status" value="1"/>
</dbReference>
<reference evidence="2 3" key="1">
    <citation type="submission" date="2019-09" db="EMBL/GenBank/DDBJ databases">
        <title>Bifidobacterium canis sp. nov., isolated from the digestive tract of German Shepherd dog puppy.</title>
        <authorList>
            <person name="Bunesova V."/>
        </authorList>
    </citation>
    <scope>NUCLEOTIDE SEQUENCE [LARGE SCALE GENOMIC DNA]</scope>
    <source>
        <strain evidence="2 3">GSD1FS</strain>
    </source>
</reference>
<feature type="region of interest" description="Disordered" evidence="1">
    <location>
        <begin position="1"/>
        <end position="23"/>
    </location>
</feature>
<gene>
    <name evidence="2" type="ORF">GSD1FS_0997</name>
</gene>
<accession>A0A7K1J4Z5</accession>
<proteinExistence type="predicted"/>
<keyword evidence="3" id="KW-1185">Reference proteome</keyword>
<dbReference type="RefSeq" id="WP_155588625.1">
    <property type="nucleotide sequence ID" value="NZ_WNLP01000004.1"/>
</dbReference>